<evidence type="ECO:0000259" key="1">
    <source>
        <dbReference type="Pfam" id="PF13649"/>
    </source>
</evidence>
<dbReference type="AlphaFoldDB" id="A0AAU1LKU2"/>
<gene>
    <name evidence="2" type="ORF">OG222_01635</name>
</gene>
<reference evidence="2" key="1">
    <citation type="submission" date="2022-10" db="EMBL/GenBank/DDBJ databases">
        <title>The complete genomes of actinobacterial strains from the NBC collection.</title>
        <authorList>
            <person name="Joergensen T.S."/>
            <person name="Alvarez Arevalo M."/>
            <person name="Sterndorff E.B."/>
            <person name="Faurdal D."/>
            <person name="Vuksanovic O."/>
            <person name="Mourched A.-S."/>
            <person name="Charusanti P."/>
            <person name="Shaw S."/>
            <person name="Blin K."/>
            <person name="Weber T."/>
        </authorList>
    </citation>
    <scope>NUCLEOTIDE SEQUENCE</scope>
    <source>
        <strain evidence="2">NBC_00148</strain>
    </source>
</reference>
<organism evidence="2">
    <name type="scientific">Streptomyces sp. NBC_00148</name>
    <dbReference type="NCBI Taxonomy" id="2903626"/>
    <lineage>
        <taxon>Bacteria</taxon>
        <taxon>Bacillati</taxon>
        <taxon>Actinomycetota</taxon>
        <taxon>Actinomycetes</taxon>
        <taxon>Kitasatosporales</taxon>
        <taxon>Streptomycetaceae</taxon>
        <taxon>Streptomyces</taxon>
    </lineage>
</organism>
<sequence length="240" mass="25617">MKPPSPTSTATPDLWHSYGAPASRARPALPRLHWDWYQNTGPDEALLGDVAGRDVAELGAGSARQAAYLAQVMKPARVIALDSSATQHARSVSLYGDVPRLELIQADAVTYLAEHPGSLDVAYSIFGAVDFCDPETLFPAVAVALRPGGRLVFSTLGHYSNGAPPATECLPADIPVRLADGSPSTLQRWVLDTPVWEKLLDGAGFDLVISDTVHDLAPDGGKAMTTCLFVARKRVEPHPE</sequence>
<protein>
    <submittedName>
        <fullName evidence="2">Methyltransferase domain-containing protein</fullName>
    </submittedName>
</protein>
<keyword evidence="2" id="KW-0808">Transferase</keyword>
<evidence type="ECO:0000313" key="2">
    <source>
        <dbReference type="EMBL" id="WTQ71852.1"/>
    </source>
</evidence>
<dbReference type="InterPro" id="IPR029063">
    <property type="entry name" value="SAM-dependent_MTases_sf"/>
</dbReference>
<accession>A0AAU1LKU2</accession>
<keyword evidence="2" id="KW-0489">Methyltransferase</keyword>
<proteinExistence type="predicted"/>
<feature type="domain" description="Methyltransferase" evidence="1">
    <location>
        <begin position="55"/>
        <end position="149"/>
    </location>
</feature>
<dbReference type="Pfam" id="PF13649">
    <property type="entry name" value="Methyltransf_25"/>
    <property type="match status" value="1"/>
</dbReference>
<dbReference type="EMBL" id="CP108169">
    <property type="protein sequence ID" value="WTQ71852.1"/>
    <property type="molecule type" value="Genomic_DNA"/>
</dbReference>
<dbReference type="GO" id="GO:0008168">
    <property type="term" value="F:methyltransferase activity"/>
    <property type="evidence" value="ECO:0007669"/>
    <property type="project" value="UniProtKB-KW"/>
</dbReference>
<name>A0AAU1LKU2_9ACTN</name>
<dbReference type="InterPro" id="IPR041698">
    <property type="entry name" value="Methyltransf_25"/>
</dbReference>
<dbReference type="CDD" id="cd02440">
    <property type="entry name" value="AdoMet_MTases"/>
    <property type="match status" value="1"/>
</dbReference>
<dbReference type="GO" id="GO:0032259">
    <property type="term" value="P:methylation"/>
    <property type="evidence" value="ECO:0007669"/>
    <property type="project" value="UniProtKB-KW"/>
</dbReference>
<dbReference type="SUPFAM" id="SSF53335">
    <property type="entry name" value="S-adenosyl-L-methionine-dependent methyltransferases"/>
    <property type="match status" value="1"/>
</dbReference>
<dbReference type="Gene3D" id="3.40.50.150">
    <property type="entry name" value="Vaccinia Virus protein VP39"/>
    <property type="match status" value="1"/>
</dbReference>